<keyword evidence="3" id="KW-1185">Reference proteome</keyword>
<reference evidence="2" key="1">
    <citation type="submission" date="2021-01" db="EMBL/GenBank/DDBJ databases">
        <authorList>
            <consortium name="Genoscope - CEA"/>
            <person name="William W."/>
        </authorList>
    </citation>
    <scope>NUCLEOTIDE SEQUENCE</scope>
</reference>
<feature type="region of interest" description="Disordered" evidence="1">
    <location>
        <begin position="45"/>
        <end position="128"/>
    </location>
</feature>
<name>A0A8S1UEM6_9CILI</name>
<organism evidence="2 3">
    <name type="scientific">Paramecium pentaurelia</name>
    <dbReference type="NCBI Taxonomy" id="43138"/>
    <lineage>
        <taxon>Eukaryota</taxon>
        <taxon>Sar</taxon>
        <taxon>Alveolata</taxon>
        <taxon>Ciliophora</taxon>
        <taxon>Intramacronucleata</taxon>
        <taxon>Oligohymenophorea</taxon>
        <taxon>Peniculida</taxon>
        <taxon>Parameciidae</taxon>
        <taxon>Paramecium</taxon>
    </lineage>
</organism>
<feature type="compositionally biased region" description="Basic and acidic residues" evidence="1">
    <location>
        <begin position="82"/>
        <end position="108"/>
    </location>
</feature>
<evidence type="ECO:0000256" key="1">
    <source>
        <dbReference type="SAM" id="MobiDB-lite"/>
    </source>
</evidence>
<feature type="compositionally biased region" description="Basic and acidic residues" evidence="1">
    <location>
        <begin position="45"/>
        <end position="67"/>
    </location>
</feature>
<dbReference type="AlphaFoldDB" id="A0A8S1UEM6"/>
<evidence type="ECO:0000313" key="3">
    <source>
        <dbReference type="Proteomes" id="UP000689195"/>
    </source>
</evidence>
<gene>
    <name evidence="2" type="ORF">PPENT_87.1.T0390165</name>
</gene>
<comment type="caution">
    <text evidence="2">The sequence shown here is derived from an EMBL/GenBank/DDBJ whole genome shotgun (WGS) entry which is preliminary data.</text>
</comment>
<protein>
    <submittedName>
        <fullName evidence="2">Uncharacterized protein</fullName>
    </submittedName>
</protein>
<dbReference type="OrthoDB" id="302223at2759"/>
<sequence length="1088" mass="129931">MIRLRNIIGSVIQFQTSLFRFSTQNPLPPSDQSYKKVLFSGKSVDIQKKQNQKQEQKQQYQQKKEFNENQQNEKSTPHKKQERQFDRQQKQKFDDPRPQRNERERRSPEQQQQQQDTPKKTGILFGNKNKDHRQIGARYMSKRGFNQILKKKQETEKQNEKIFIDQLNEAQNIQNIHERNSKLIDIYASQNKWDKVKDIFKSEKQFNSGVYSAYINQIASQSVDLQDYQHLKDIINKLGDKVHTLQPEAFQSLYFMIFNLDLFPNEKAKELEYLIDIVTTHHLTPQFDLTYFQTLFEEQSLESEKISHLMVIKVFNQYFERHAQQNKGKLSVDLPNLNIAFAQAVKSTIYYNTNEAQNFLNNLKGLQQLAENNVKIDDLVRYAQYISLKENSFSQLLELFKGIRNPNFIFLFEQALKKLDSNGMEVKAIDKEQLEKIYFEKVDNLPVRQAELFGLFADRFQYPEFLVEIFQNHKQNKQNEYSSFLYQKAIGVLIDKSGGKNVSNAVMTLMQEANNFKVPLSKVNYQINQIKAHIIEGQYQLAYNLFTQNVIDDIILSFQKEKIRRFLYKYVQKIHIGTKFRLRYNMKTYQKKIQHVDEFIRNLSDKQLFDFYKEERSDNFLLESLIQQEDIFEFNKQIAYREAFNQIKSEVAHGTFDYQKLIQPITESEQILREVFDNYEYYVKIEKKLLFDERKRKRIQEVINQLRSRSGQRRTYEQTIAEIEGLFKKSTIEYGLMRNDLIEFPEVEQIQQMQLKMKKELKKLGLSNEKYKANVITFQPLQINSQKEQEVIEQIPNEILKKDNETNKQKGKSQKAAFKSVDKLIDDYIAKARDDQKNLRNLEKWRRYLKIMYSGIQFKHKMQTDKEFFKKMIRQKYQFGSHDDGMKELINLKLKKKMLIRKRRWFTRNRLREKPPKISVFINGRVSLSDFQFMKYIYYNAYTQYDEYINVPPSNYQSEIWDLLAWGIQNQEPMAVKLTELYSNTCGAKMPEYLSKLVANFYKCEVGETNSQVRQRWIQSMEIVNDISTNKVYSHTNDQAFVSQQDIEFLHAMECKQEYKGICRALLNTTHSYRKYVRYGVSQKELLV</sequence>
<dbReference type="EMBL" id="CAJJDO010000039">
    <property type="protein sequence ID" value="CAD8163328.1"/>
    <property type="molecule type" value="Genomic_DNA"/>
</dbReference>
<accession>A0A8S1UEM6</accession>
<dbReference type="Proteomes" id="UP000689195">
    <property type="component" value="Unassembled WGS sequence"/>
</dbReference>
<proteinExistence type="predicted"/>
<evidence type="ECO:0000313" key="2">
    <source>
        <dbReference type="EMBL" id="CAD8163328.1"/>
    </source>
</evidence>